<dbReference type="AlphaFoldDB" id="A0A914HNW7"/>
<evidence type="ECO:0000313" key="2">
    <source>
        <dbReference type="Proteomes" id="UP000887572"/>
    </source>
</evidence>
<name>A0A914HNW7_GLORO</name>
<accession>A0A914HNW7</accession>
<feature type="chain" id="PRO_5038101053" evidence="1">
    <location>
        <begin position="21"/>
        <end position="182"/>
    </location>
</feature>
<evidence type="ECO:0000313" key="3">
    <source>
        <dbReference type="WBParaSite" id="Gr19_v10_g2537.t1"/>
    </source>
</evidence>
<proteinExistence type="predicted"/>
<feature type="signal peptide" evidence="1">
    <location>
        <begin position="1"/>
        <end position="20"/>
    </location>
</feature>
<dbReference type="Proteomes" id="UP000887572">
    <property type="component" value="Unplaced"/>
</dbReference>
<protein>
    <submittedName>
        <fullName evidence="3">Uncharacterized protein</fullName>
    </submittedName>
</protein>
<organism evidence="2 3">
    <name type="scientific">Globodera rostochiensis</name>
    <name type="common">Golden nematode worm</name>
    <name type="synonym">Heterodera rostochiensis</name>
    <dbReference type="NCBI Taxonomy" id="31243"/>
    <lineage>
        <taxon>Eukaryota</taxon>
        <taxon>Metazoa</taxon>
        <taxon>Ecdysozoa</taxon>
        <taxon>Nematoda</taxon>
        <taxon>Chromadorea</taxon>
        <taxon>Rhabditida</taxon>
        <taxon>Tylenchina</taxon>
        <taxon>Tylenchomorpha</taxon>
        <taxon>Tylenchoidea</taxon>
        <taxon>Heteroderidae</taxon>
        <taxon>Heteroderinae</taxon>
        <taxon>Globodera</taxon>
    </lineage>
</organism>
<keyword evidence="1" id="KW-0732">Signal</keyword>
<dbReference type="WBParaSite" id="Gr19_v10_g2537.t1">
    <property type="protein sequence ID" value="Gr19_v10_g2537.t1"/>
    <property type="gene ID" value="Gr19_v10_g2537"/>
</dbReference>
<keyword evidence="2" id="KW-1185">Reference proteome</keyword>
<evidence type="ECO:0000256" key="1">
    <source>
        <dbReference type="SAM" id="SignalP"/>
    </source>
</evidence>
<sequence>MRCFASAISCLIILFSLTNAKESVDDDKFLAFVKDPSNFWQCKERNKVKYSIYGRTFGFKQMREHLVHKSEASLGVLFLMRQNWQCAKIVEQIKGEYERTECHKFRKYLDILFEYLFRVNVEGVDSMLVQQLPAVKPIFKLQLGERIDDGTLFDVIGSLSDISKFFFNPAQSEWCGYSLKRI</sequence>
<reference evidence="3" key="1">
    <citation type="submission" date="2022-11" db="UniProtKB">
        <authorList>
            <consortium name="WormBaseParasite"/>
        </authorList>
    </citation>
    <scope>IDENTIFICATION</scope>
</reference>